<keyword evidence="1" id="KW-0732">Signal</keyword>
<evidence type="ECO:0008006" key="4">
    <source>
        <dbReference type="Google" id="ProtNLM"/>
    </source>
</evidence>
<protein>
    <recommendedName>
        <fullName evidence="4">Outer membrane protein beta-barrel domain-containing protein</fullName>
    </recommendedName>
</protein>
<name>A0ABQ2NSD8_9FLAO</name>
<dbReference type="Proteomes" id="UP000620064">
    <property type="component" value="Unassembled WGS sequence"/>
</dbReference>
<dbReference type="EMBL" id="BMLV01000006">
    <property type="protein sequence ID" value="GGP05943.1"/>
    <property type="molecule type" value="Genomic_DNA"/>
</dbReference>
<evidence type="ECO:0000256" key="1">
    <source>
        <dbReference type="SAM" id="SignalP"/>
    </source>
</evidence>
<sequence length="174" mass="18412">MKKLFLVGALALFGAMNAQTTGNFKIGAHVGLPVGDLADSSNLNIGADVAYVWDLAENFKAGVTTGYSYYTGGKTYSYILPGYGTVSVETEGYGIIPLAATAEYAISPNFFIGGDLGYAFFTESNGGDSGAIYYQPKIGYKFNSSELYLGYKGMSKDGNSISSINLGYAFTFGK</sequence>
<feature type="chain" id="PRO_5045511418" description="Outer membrane protein beta-barrel domain-containing protein" evidence="1">
    <location>
        <begin position="19"/>
        <end position="174"/>
    </location>
</feature>
<gene>
    <name evidence="2" type="ORF">GCM10010992_24190</name>
</gene>
<organism evidence="2 3">
    <name type="scientific">Cloacibacterium rupense</name>
    <dbReference type="NCBI Taxonomy" id="517423"/>
    <lineage>
        <taxon>Bacteria</taxon>
        <taxon>Pseudomonadati</taxon>
        <taxon>Bacteroidota</taxon>
        <taxon>Flavobacteriia</taxon>
        <taxon>Flavobacteriales</taxon>
        <taxon>Weeksellaceae</taxon>
    </lineage>
</organism>
<keyword evidence="3" id="KW-1185">Reference proteome</keyword>
<comment type="caution">
    <text evidence="2">The sequence shown here is derived from an EMBL/GenBank/DDBJ whole genome shotgun (WGS) entry which is preliminary data.</text>
</comment>
<dbReference type="RefSeq" id="WP_188618393.1">
    <property type="nucleotide sequence ID" value="NZ_BMLV01000006.1"/>
</dbReference>
<proteinExistence type="predicted"/>
<reference evidence="3" key="1">
    <citation type="journal article" date="2019" name="Int. J. Syst. Evol. Microbiol.">
        <title>The Global Catalogue of Microorganisms (GCM) 10K type strain sequencing project: providing services to taxonomists for standard genome sequencing and annotation.</title>
        <authorList>
            <consortium name="The Broad Institute Genomics Platform"/>
            <consortium name="The Broad Institute Genome Sequencing Center for Infectious Disease"/>
            <person name="Wu L."/>
            <person name="Ma J."/>
        </authorList>
    </citation>
    <scope>NUCLEOTIDE SEQUENCE [LARGE SCALE GENOMIC DNA]</scope>
    <source>
        <strain evidence="3">CGMCC 1.7656</strain>
    </source>
</reference>
<evidence type="ECO:0000313" key="2">
    <source>
        <dbReference type="EMBL" id="GGP05943.1"/>
    </source>
</evidence>
<accession>A0ABQ2NSD8</accession>
<evidence type="ECO:0000313" key="3">
    <source>
        <dbReference type="Proteomes" id="UP000620064"/>
    </source>
</evidence>
<feature type="signal peptide" evidence="1">
    <location>
        <begin position="1"/>
        <end position="18"/>
    </location>
</feature>